<dbReference type="Proteomes" id="UP000263232">
    <property type="component" value="Chromosome"/>
</dbReference>
<evidence type="ECO:0008006" key="4">
    <source>
        <dbReference type="Google" id="ProtNLM"/>
    </source>
</evidence>
<proteinExistence type="predicted"/>
<dbReference type="OrthoDB" id="2138987at2"/>
<name>A0A347WJ89_9LACT</name>
<evidence type="ECO:0000313" key="3">
    <source>
        <dbReference type="Proteomes" id="UP000263232"/>
    </source>
</evidence>
<feature type="coiled-coil region" evidence="1">
    <location>
        <begin position="16"/>
        <end position="50"/>
    </location>
</feature>
<feature type="coiled-coil region" evidence="1">
    <location>
        <begin position="80"/>
        <end position="139"/>
    </location>
</feature>
<sequence>MSSGNHFSLGLFGYNRKQVDDLLGKHREEMRQLEDRIQKLEASNQELAEQVEYYVDIESALKEGIVDAHMTGNKIIEKSNQKADALIAQTNEQVIQYKEDFAHQSRELVTNGQHLHQQLNTMKGEMQEIIDQYQKLLDDTDFDKIYPKKQIDRLVQQVDTYEHDGWFEEAVEEEVGLRASSLSEDEKTELERLIHEVIGIEEVADVKEEGLKLVDFQKAKELN</sequence>
<dbReference type="InterPro" id="IPR007793">
    <property type="entry name" value="DivIVA_fam"/>
</dbReference>
<gene>
    <name evidence="2" type="ORF">CL176_03375</name>
</gene>
<organism evidence="2 3">
    <name type="scientific">Suicoccus acidiformans</name>
    <dbReference type="NCBI Taxonomy" id="2036206"/>
    <lineage>
        <taxon>Bacteria</taxon>
        <taxon>Bacillati</taxon>
        <taxon>Bacillota</taxon>
        <taxon>Bacilli</taxon>
        <taxon>Lactobacillales</taxon>
        <taxon>Aerococcaceae</taxon>
        <taxon>Suicoccus</taxon>
    </lineage>
</organism>
<protein>
    <recommendedName>
        <fullName evidence="4">Cell division protein DivIVA</fullName>
    </recommendedName>
</protein>
<dbReference type="EMBL" id="CP023434">
    <property type="protein sequence ID" value="AXY25146.1"/>
    <property type="molecule type" value="Genomic_DNA"/>
</dbReference>
<evidence type="ECO:0000313" key="2">
    <source>
        <dbReference type="EMBL" id="AXY25146.1"/>
    </source>
</evidence>
<dbReference type="AlphaFoldDB" id="A0A347WJ89"/>
<keyword evidence="1" id="KW-0175">Coiled coil</keyword>
<accession>A0A347WJ89</accession>
<dbReference type="RefSeq" id="WP_118990061.1">
    <property type="nucleotide sequence ID" value="NZ_CP023434.1"/>
</dbReference>
<keyword evidence="3" id="KW-1185">Reference proteome</keyword>
<dbReference type="KEGG" id="abae:CL176_03375"/>
<evidence type="ECO:0000256" key="1">
    <source>
        <dbReference type="SAM" id="Coils"/>
    </source>
</evidence>
<dbReference type="Pfam" id="PF05103">
    <property type="entry name" value="DivIVA"/>
    <property type="match status" value="1"/>
</dbReference>
<reference evidence="2 3" key="1">
    <citation type="submission" date="2017-09" db="EMBL/GenBank/DDBJ databases">
        <title>Complete genome sequence of Oxytococcus suis strain ZY16052.</title>
        <authorList>
            <person name="Li F."/>
        </authorList>
    </citation>
    <scope>NUCLEOTIDE SEQUENCE [LARGE SCALE GENOMIC DNA]</scope>
    <source>
        <strain evidence="2 3">ZY16052</strain>
    </source>
</reference>